<protein>
    <submittedName>
        <fullName evidence="2">Uncharacterized protein</fullName>
    </submittedName>
</protein>
<dbReference type="EMBL" id="QJJK01000016">
    <property type="protein sequence ID" value="PXW52542.1"/>
    <property type="molecule type" value="Genomic_DNA"/>
</dbReference>
<sequence>MGCPSAYVRFALGLLILGVSARIAYLPGHSVDTGRLLHPARYLRYFF</sequence>
<feature type="transmembrane region" description="Helical" evidence="1">
    <location>
        <begin position="6"/>
        <end position="25"/>
    </location>
</feature>
<keyword evidence="3" id="KW-1185">Reference proteome</keyword>
<gene>
    <name evidence="2" type="ORF">C7450_116116</name>
</gene>
<name>A0A2V3U543_9HYPH</name>
<keyword evidence="1" id="KW-0812">Transmembrane</keyword>
<keyword evidence="1" id="KW-1133">Transmembrane helix</keyword>
<organism evidence="2 3">
    <name type="scientific">Chelatococcus asaccharovorans</name>
    <dbReference type="NCBI Taxonomy" id="28210"/>
    <lineage>
        <taxon>Bacteria</taxon>
        <taxon>Pseudomonadati</taxon>
        <taxon>Pseudomonadota</taxon>
        <taxon>Alphaproteobacteria</taxon>
        <taxon>Hyphomicrobiales</taxon>
        <taxon>Chelatococcaceae</taxon>
        <taxon>Chelatococcus</taxon>
    </lineage>
</organism>
<dbReference type="AlphaFoldDB" id="A0A2V3U543"/>
<comment type="caution">
    <text evidence="2">The sequence shown here is derived from an EMBL/GenBank/DDBJ whole genome shotgun (WGS) entry which is preliminary data.</text>
</comment>
<evidence type="ECO:0000256" key="1">
    <source>
        <dbReference type="SAM" id="Phobius"/>
    </source>
</evidence>
<accession>A0A2V3U543</accession>
<reference evidence="2 3" key="1">
    <citation type="submission" date="2018-05" db="EMBL/GenBank/DDBJ databases">
        <title>Genomic Encyclopedia of Type Strains, Phase IV (KMG-IV): sequencing the most valuable type-strain genomes for metagenomic binning, comparative biology and taxonomic classification.</title>
        <authorList>
            <person name="Goeker M."/>
        </authorList>
    </citation>
    <scope>NUCLEOTIDE SEQUENCE [LARGE SCALE GENOMIC DNA]</scope>
    <source>
        <strain evidence="2 3">DSM 6462</strain>
    </source>
</reference>
<evidence type="ECO:0000313" key="2">
    <source>
        <dbReference type="EMBL" id="PXW52542.1"/>
    </source>
</evidence>
<proteinExistence type="predicted"/>
<keyword evidence="1" id="KW-0472">Membrane</keyword>
<dbReference type="Proteomes" id="UP000248021">
    <property type="component" value="Unassembled WGS sequence"/>
</dbReference>
<evidence type="ECO:0000313" key="3">
    <source>
        <dbReference type="Proteomes" id="UP000248021"/>
    </source>
</evidence>